<evidence type="ECO:0000256" key="11">
    <source>
        <dbReference type="ARBA" id="ARBA00023004"/>
    </source>
</evidence>
<feature type="domain" description="Nitrite/sulphite reductase 4Fe-4S" evidence="17">
    <location>
        <begin position="647"/>
        <end position="787"/>
    </location>
</feature>
<feature type="domain" description="Nitrite/Sulfite reductase ferredoxin-like" evidence="18">
    <location>
        <begin position="574"/>
        <end position="636"/>
    </location>
</feature>
<evidence type="ECO:0000259" key="21">
    <source>
        <dbReference type="Pfam" id="PF18267"/>
    </source>
</evidence>
<evidence type="ECO:0000256" key="1">
    <source>
        <dbReference type="ARBA" id="ARBA00001974"/>
    </source>
</evidence>
<dbReference type="Pfam" id="PF04324">
    <property type="entry name" value="Fer2_BFD"/>
    <property type="match status" value="2"/>
</dbReference>
<dbReference type="FunFam" id="1.10.10.1100:FF:000002">
    <property type="entry name" value="Nitrite reductase large subunit"/>
    <property type="match status" value="1"/>
</dbReference>
<keyword evidence="13 15" id="KW-0534">Nitrate assimilation</keyword>
<dbReference type="UniPathway" id="UPA00653"/>
<dbReference type="CDD" id="cd19943">
    <property type="entry name" value="NirB_Fer2_BFD-like_1"/>
    <property type="match status" value="1"/>
</dbReference>
<evidence type="ECO:0000256" key="4">
    <source>
        <dbReference type="ARBA" id="ARBA00022485"/>
    </source>
</evidence>
<dbReference type="GO" id="GO:0051537">
    <property type="term" value="F:2 iron, 2 sulfur cluster binding"/>
    <property type="evidence" value="ECO:0007669"/>
    <property type="project" value="UniProtKB-KW"/>
</dbReference>
<comment type="pathway">
    <text evidence="2">Nitrogen metabolism; nitrate reduction (assimilation).</text>
</comment>
<evidence type="ECO:0000256" key="9">
    <source>
        <dbReference type="ARBA" id="ARBA00022827"/>
    </source>
</evidence>
<accession>A0A831RWS5</accession>
<dbReference type="PROSITE" id="PS00365">
    <property type="entry name" value="NIR_SIR"/>
    <property type="match status" value="1"/>
</dbReference>
<evidence type="ECO:0000256" key="13">
    <source>
        <dbReference type="ARBA" id="ARBA00023063"/>
    </source>
</evidence>
<dbReference type="InterPro" id="IPR036188">
    <property type="entry name" value="FAD/NAD-bd_sf"/>
</dbReference>
<evidence type="ECO:0000256" key="16">
    <source>
        <dbReference type="PIRSR" id="PIRSR037149-1"/>
    </source>
</evidence>
<keyword evidence="12 16" id="KW-0411">Iron-sulfur</keyword>
<feature type="domain" description="FAD/NAD(P)-binding" evidence="20">
    <location>
        <begin position="4"/>
        <end position="313"/>
    </location>
</feature>
<keyword evidence="9 15" id="KW-0274">FAD</keyword>
<dbReference type="GO" id="GO:0050660">
    <property type="term" value="F:flavin adenine dinucleotide binding"/>
    <property type="evidence" value="ECO:0007669"/>
    <property type="project" value="UniProtKB-UniRule"/>
</dbReference>
<organism evidence="22">
    <name type="scientific">Thiolapillus brandeum</name>
    <dbReference type="NCBI Taxonomy" id="1076588"/>
    <lineage>
        <taxon>Bacteria</taxon>
        <taxon>Pseudomonadati</taxon>
        <taxon>Pseudomonadota</taxon>
        <taxon>Gammaproteobacteria</taxon>
        <taxon>Chromatiales</taxon>
        <taxon>Sedimenticolaceae</taxon>
        <taxon>Thiolapillus</taxon>
    </lineage>
</organism>
<feature type="binding site" description="axial binding residue" evidence="16">
    <location>
        <position position="700"/>
    </location>
    <ligand>
        <name>siroheme</name>
        <dbReference type="ChEBI" id="CHEBI:60052"/>
    </ligand>
    <ligandPart>
        <name>Fe</name>
        <dbReference type="ChEBI" id="CHEBI:18248"/>
    </ligandPart>
</feature>
<dbReference type="PRINTS" id="PR00368">
    <property type="entry name" value="FADPNR"/>
</dbReference>
<dbReference type="InterPro" id="IPR006066">
    <property type="entry name" value="NO2/SO3_Rdtase_FeS/sirohaem_BS"/>
</dbReference>
<feature type="domain" description="NADH-rubredoxin oxidoreductase C-terminal" evidence="21">
    <location>
        <begin position="331"/>
        <end position="398"/>
    </location>
</feature>
<dbReference type="PANTHER" id="PTHR43809:SF1">
    <property type="entry name" value="NITRITE REDUCTASE (NADH) LARGE SUBUNIT"/>
    <property type="match status" value="1"/>
</dbReference>
<dbReference type="InterPro" id="IPR023753">
    <property type="entry name" value="FAD/NAD-binding_dom"/>
</dbReference>
<dbReference type="EMBL" id="DRLF01000184">
    <property type="protein sequence ID" value="HEC06220.1"/>
    <property type="molecule type" value="Genomic_DNA"/>
</dbReference>
<evidence type="ECO:0000256" key="10">
    <source>
        <dbReference type="ARBA" id="ARBA00023002"/>
    </source>
</evidence>
<dbReference type="Pfam" id="PF18267">
    <property type="entry name" value="Rubredoxin_C"/>
    <property type="match status" value="1"/>
</dbReference>
<comment type="cofactor">
    <cofactor evidence="16">
        <name>siroheme</name>
        <dbReference type="ChEBI" id="CHEBI:60052"/>
    </cofactor>
    <text evidence="16">Binds 1 siroheme per subunit.</text>
</comment>
<dbReference type="NCBIfam" id="TIGR02374">
    <property type="entry name" value="nitri_red_nirB"/>
    <property type="match status" value="1"/>
</dbReference>
<dbReference type="Gene3D" id="3.50.50.60">
    <property type="entry name" value="FAD/NAD(P)-binding domain"/>
    <property type="match status" value="2"/>
</dbReference>
<dbReference type="InterPro" id="IPR045854">
    <property type="entry name" value="NO2/SO3_Rdtase_4Fe4S_sf"/>
</dbReference>
<evidence type="ECO:0000259" key="20">
    <source>
        <dbReference type="Pfam" id="PF07992"/>
    </source>
</evidence>
<dbReference type="Pfam" id="PF07992">
    <property type="entry name" value="Pyr_redox_2"/>
    <property type="match status" value="1"/>
</dbReference>
<keyword evidence="7" id="KW-0001">2Fe-2S</keyword>
<name>A0A831RWS5_9GAMM</name>
<evidence type="ECO:0000256" key="12">
    <source>
        <dbReference type="ARBA" id="ARBA00023014"/>
    </source>
</evidence>
<dbReference type="CDD" id="cd19944">
    <property type="entry name" value="NirB_Fer2_BFD-like_2"/>
    <property type="match status" value="1"/>
</dbReference>
<dbReference type="PRINTS" id="PR00411">
    <property type="entry name" value="PNDRDTASEI"/>
</dbReference>
<evidence type="ECO:0000313" key="22">
    <source>
        <dbReference type="EMBL" id="HEC06220.1"/>
    </source>
</evidence>
<evidence type="ECO:0000256" key="6">
    <source>
        <dbReference type="ARBA" id="ARBA00022630"/>
    </source>
</evidence>
<evidence type="ECO:0000256" key="8">
    <source>
        <dbReference type="ARBA" id="ARBA00022723"/>
    </source>
</evidence>
<dbReference type="Gene3D" id="3.30.390.30">
    <property type="match status" value="1"/>
</dbReference>
<feature type="binding site" evidence="16">
    <location>
        <position position="696"/>
    </location>
    <ligand>
        <name>[4Fe-4S] cluster</name>
        <dbReference type="ChEBI" id="CHEBI:49883"/>
    </ligand>
</feature>
<keyword evidence="10" id="KW-0560">Oxidoreductase</keyword>
<evidence type="ECO:0000259" key="18">
    <source>
        <dbReference type="Pfam" id="PF03460"/>
    </source>
</evidence>
<keyword evidence="11 16" id="KW-0408">Iron</keyword>
<dbReference type="Gene3D" id="3.30.413.10">
    <property type="entry name" value="Sulfite Reductase Hemoprotein, domain 1"/>
    <property type="match status" value="1"/>
</dbReference>
<dbReference type="Proteomes" id="UP000886339">
    <property type="component" value="Unassembled WGS sequence"/>
</dbReference>
<dbReference type="GO" id="GO:0046872">
    <property type="term" value="F:metal ion binding"/>
    <property type="evidence" value="ECO:0007669"/>
    <property type="project" value="UniProtKB-KW"/>
</dbReference>
<evidence type="ECO:0000259" key="19">
    <source>
        <dbReference type="Pfam" id="PF04324"/>
    </source>
</evidence>
<protein>
    <submittedName>
        <fullName evidence="22">NAD(P)/FAD-dependent oxidoreductase</fullName>
    </submittedName>
</protein>
<evidence type="ECO:0000259" key="17">
    <source>
        <dbReference type="Pfam" id="PF01077"/>
    </source>
</evidence>
<dbReference type="PIRSF" id="PIRSF037149">
    <property type="entry name" value="NirB"/>
    <property type="match status" value="1"/>
</dbReference>
<evidence type="ECO:0000256" key="15">
    <source>
        <dbReference type="PIRNR" id="PIRNR037149"/>
    </source>
</evidence>
<sequence>MKERLVLVGNGMAGVRTLEELLKLAPEEYDITVFGAEPYPNYNRIMLSPVLAGEKTIDEIILNDREWYESNGITLHTGDPVVEIDRINRRVVSASGMEVSYDRLLLATGSNPFIIPVPGSDLPGVIGFRDIADVDAMVEAAKTGKKAVVIGGGLLGLEAANGLMINGMDVTVVHLMDILMERQLDKPAAGMLRKSLEEKGMKFLMEAQTAEVLGEDHVTGLRFADDAQGRASVVGGRKPGTTEIEADLVVMAVGIRPAMDLAQKAGLYCERGVVVNDTMQTYDPRIYAVGECVQHRGQCYGLVAPLFEQAKVAANHLAKMGIARYEGSVTSTKLKVTGIDLFSAGEFNEEDGDETLVLQDPAQNMYKKLVVRDNRIKGAVMFGDTMDGTWYFQLLREGTDISAFRSTILFGQHDLGDAGHGDETRVAALSSDAEICGCNGVTKGDIIDAIQTKGLFTLDDVRAHTKASASCGSCTGLVEAILSSTVGEGYEAKPSKKPVCGCTEHSHDDVIRAIAEHELKDMPSVFSFLEWNTPDGCATCRPALNYYLLARWPEDYKDDAQSRFINERAHGNIQKDGTYSVVPRMFGGLCTPSDLRAIADVCDKYEVPEMKVTGGQRIDLFGVKKEDLPPLWKDLTDAGFVSGHAYGKAMRTVKTCAGKTWCRFGTQNSTGLGVKLEELTWGSWMPHKFKLAVSGCPRNCAEATIKDFGVVCVDSGYELHIGGNGGIKVRVTDLLCKVDTEEEVLEYCGAFTQMYREEAHYLERTAPWVERVGLGHIKERILEDEAERKALYERFKVGQKVAQVDPWKARAEGEAAHEFEPLKISA</sequence>
<dbReference type="Pfam" id="PF01077">
    <property type="entry name" value="NIR_SIR"/>
    <property type="match status" value="1"/>
</dbReference>
<feature type="binding site" evidence="16">
    <location>
        <position position="662"/>
    </location>
    <ligand>
        <name>[4Fe-4S] cluster</name>
        <dbReference type="ChEBI" id="CHEBI:49883"/>
    </ligand>
</feature>
<dbReference type="InterPro" id="IPR052034">
    <property type="entry name" value="NasD-like"/>
</dbReference>
<dbReference type="InterPro" id="IPR041854">
    <property type="entry name" value="BFD-like_2Fe2S-bd_dom_sf"/>
</dbReference>
<keyword evidence="6 15" id="KW-0285">Flavoprotein</keyword>
<dbReference type="InterPro" id="IPR017121">
    <property type="entry name" value="Nitrite_Rdtase_lsu"/>
</dbReference>
<comment type="caution">
    <text evidence="22">The sequence shown here is derived from an EMBL/GenBank/DDBJ whole genome shotgun (WGS) entry which is preliminary data.</text>
</comment>
<proteinExistence type="inferred from homology"/>
<dbReference type="InterPro" id="IPR036136">
    <property type="entry name" value="Nit/Sulf_reduc_fer-like_dom_sf"/>
</dbReference>
<dbReference type="PRINTS" id="PR00397">
    <property type="entry name" value="SIROHAEM"/>
</dbReference>
<dbReference type="InterPro" id="IPR041575">
    <property type="entry name" value="Rubredoxin_C"/>
</dbReference>
<dbReference type="GO" id="GO:0098809">
    <property type="term" value="F:nitrite reductase activity"/>
    <property type="evidence" value="ECO:0007669"/>
    <property type="project" value="InterPro"/>
</dbReference>
<evidence type="ECO:0000256" key="7">
    <source>
        <dbReference type="ARBA" id="ARBA00022714"/>
    </source>
</evidence>
<feature type="domain" description="BFD-like [2Fe-2S]-binding" evidence="19">
    <location>
        <begin position="435"/>
        <end position="483"/>
    </location>
</feature>
<comment type="cofactor">
    <cofactor evidence="1 15">
        <name>FAD</name>
        <dbReference type="ChEBI" id="CHEBI:57692"/>
    </cofactor>
</comment>
<dbReference type="Gene3D" id="1.10.10.1100">
    <property type="entry name" value="BFD-like [2Fe-2S]-binding domain"/>
    <property type="match status" value="1"/>
</dbReference>
<dbReference type="GO" id="GO:0051539">
    <property type="term" value="F:4 iron, 4 sulfur cluster binding"/>
    <property type="evidence" value="ECO:0007669"/>
    <property type="project" value="UniProtKB-KW"/>
</dbReference>
<gene>
    <name evidence="22" type="ORF">ENJ12_05185</name>
</gene>
<dbReference type="SUPFAM" id="SSF55124">
    <property type="entry name" value="Nitrite/Sulfite reductase N-terminal domain-like"/>
    <property type="match status" value="1"/>
</dbReference>
<evidence type="ECO:0000256" key="5">
    <source>
        <dbReference type="ARBA" id="ARBA00022617"/>
    </source>
</evidence>
<dbReference type="SUPFAM" id="SSF51905">
    <property type="entry name" value="FAD/NAD(P)-binding domain"/>
    <property type="match status" value="2"/>
</dbReference>
<dbReference type="InterPro" id="IPR016156">
    <property type="entry name" value="FAD/NAD-linked_Rdtase_dimer_sf"/>
</dbReference>
<dbReference type="GO" id="GO:0042128">
    <property type="term" value="P:nitrate assimilation"/>
    <property type="evidence" value="ECO:0007669"/>
    <property type="project" value="UniProtKB-UniRule"/>
</dbReference>
<dbReference type="GO" id="GO:0050661">
    <property type="term" value="F:NADP binding"/>
    <property type="evidence" value="ECO:0007669"/>
    <property type="project" value="UniProtKB-UniRule"/>
</dbReference>
<comment type="similarity">
    <text evidence="3">Belongs to the nitrite and sulfite reductase 4Fe-4S domain family.</text>
</comment>
<keyword evidence="5 16" id="KW-0349">Heme</keyword>
<evidence type="ECO:0000256" key="14">
    <source>
        <dbReference type="ARBA" id="ARBA00034078"/>
    </source>
</evidence>
<dbReference type="SUPFAM" id="SSF56014">
    <property type="entry name" value="Nitrite and sulphite reductase 4Fe-4S domain-like"/>
    <property type="match status" value="1"/>
</dbReference>
<dbReference type="PANTHER" id="PTHR43809">
    <property type="entry name" value="NITRITE REDUCTASE (NADH) LARGE SUBUNIT"/>
    <property type="match status" value="1"/>
</dbReference>
<dbReference type="InterPro" id="IPR007419">
    <property type="entry name" value="BFD-like_2Fe2S-bd_dom"/>
</dbReference>
<dbReference type="InterPro" id="IPR012744">
    <property type="entry name" value="Nitri_red_NirB"/>
</dbReference>
<dbReference type="AlphaFoldDB" id="A0A831RWS5"/>
<dbReference type="InterPro" id="IPR006067">
    <property type="entry name" value="NO2/SO3_Rdtase_4Fe4S_dom"/>
</dbReference>
<dbReference type="InterPro" id="IPR005117">
    <property type="entry name" value="NiRdtase/SiRdtase_haem-b_fer"/>
</dbReference>
<evidence type="ECO:0000256" key="3">
    <source>
        <dbReference type="ARBA" id="ARBA00010429"/>
    </source>
</evidence>
<dbReference type="GO" id="GO:0020037">
    <property type="term" value="F:heme binding"/>
    <property type="evidence" value="ECO:0007669"/>
    <property type="project" value="InterPro"/>
</dbReference>
<reference evidence="22" key="1">
    <citation type="journal article" date="2020" name="mSystems">
        <title>Genome- and Community-Level Interaction Insights into Carbon Utilization and Element Cycling Functions of Hydrothermarchaeota in Hydrothermal Sediment.</title>
        <authorList>
            <person name="Zhou Z."/>
            <person name="Liu Y."/>
            <person name="Xu W."/>
            <person name="Pan J."/>
            <person name="Luo Z.H."/>
            <person name="Li M."/>
        </authorList>
    </citation>
    <scope>NUCLEOTIDE SEQUENCE [LARGE SCALE GENOMIC DNA]</scope>
    <source>
        <strain evidence="22">HyVt-458</strain>
    </source>
</reference>
<dbReference type="Pfam" id="PF03460">
    <property type="entry name" value="NIR_SIR_ferr"/>
    <property type="match status" value="1"/>
</dbReference>
<feature type="domain" description="BFD-like [2Fe-2S]-binding" evidence="19">
    <location>
        <begin position="499"/>
        <end position="548"/>
    </location>
</feature>
<comment type="cofactor">
    <cofactor evidence="16">
        <name>[4Fe-4S] cluster</name>
        <dbReference type="ChEBI" id="CHEBI:49883"/>
    </cofactor>
    <text evidence="16">Binds 1 [4Fe-4S] cluster per subunit.</text>
</comment>
<feature type="binding site" evidence="16">
    <location>
        <position position="700"/>
    </location>
    <ligand>
        <name>[4Fe-4S] cluster</name>
        <dbReference type="ChEBI" id="CHEBI:49883"/>
    </ligand>
</feature>
<evidence type="ECO:0000256" key="2">
    <source>
        <dbReference type="ARBA" id="ARBA00005096"/>
    </source>
</evidence>
<keyword evidence="4 16" id="KW-0004">4Fe-4S</keyword>
<feature type="binding site" evidence="16">
    <location>
        <position position="656"/>
    </location>
    <ligand>
        <name>[4Fe-4S] cluster</name>
        <dbReference type="ChEBI" id="CHEBI:49883"/>
    </ligand>
</feature>
<comment type="cofactor">
    <cofactor evidence="14">
        <name>[2Fe-2S] cluster</name>
        <dbReference type="ChEBI" id="CHEBI:190135"/>
    </cofactor>
</comment>
<keyword evidence="8 16" id="KW-0479">Metal-binding</keyword>